<protein>
    <submittedName>
        <fullName evidence="1">Uncharacterized protein</fullName>
    </submittedName>
</protein>
<sequence length="73" mass="8101">MKARATARGREICPLDVADWPDTVAEAHGQGRLQKWNPLLPVPAASRRTRGGRRGGVQGFICLRRYQDEGQDS</sequence>
<proteinExistence type="predicted"/>
<dbReference type="AlphaFoldDB" id="A0A8J5S9Q2"/>
<gene>
    <name evidence="1" type="ORF">GUJ93_ZPchr0003g17129</name>
</gene>
<dbReference type="EMBL" id="JAAALK010000286">
    <property type="protein sequence ID" value="KAG8063702.1"/>
    <property type="molecule type" value="Genomic_DNA"/>
</dbReference>
<evidence type="ECO:0000313" key="2">
    <source>
        <dbReference type="Proteomes" id="UP000729402"/>
    </source>
</evidence>
<evidence type="ECO:0000313" key="1">
    <source>
        <dbReference type="EMBL" id="KAG8063702.1"/>
    </source>
</evidence>
<comment type="caution">
    <text evidence="1">The sequence shown here is derived from an EMBL/GenBank/DDBJ whole genome shotgun (WGS) entry which is preliminary data.</text>
</comment>
<name>A0A8J5S9Q2_ZIZPA</name>
<keyword evidence="2" id="KW-1185">Reference proteome</keyword>
<dbReference type="Proteomes" id="UP000729402">
    <property type="component" value="Unassembled WGS sequence"/>
</dbReference>
<reference evidence="1" key="2">
    <citation type="submission" date="2021-02" db="EMBL/GenBank/DDBJ databases">
        <authorList>
            <person name="Kimball J.A."/>
            <person name="Haas M.W."/>
            <person name="Macchietto M."/>
            <person name="Kono T."/>
            <person name="Duquette J."/>
            <person name="Shao M."/>
        </authorList>
    </citation>
    <scope>NUCLEOTIDE SEQUENCE</scope>
    <source>
        <tissue evidence="1">Fresh leaf tissue</tissue>
    </source>
</reference>
<organism evidence="1 2">
    <name type="scientific">Zizania palustris</name>
    <name type="common">Northern wild rice</name>
    <dbReference type="NCBI Taxonomy" id="103762"/>
    <lineage>
        <taxon>Eukaryota</taxon>
        <taxon>Viridiplantae</taxon>
        <taxon>Streptophyta</taxon>
        <taxon>Embryophyta</taxon>
        <taxon>Tracheophyta</taxon>
        <taxon>Spermatophyta</taxon>
        <taxon>Magnoliopsida</taxon>
        <taxon>Liliopsida</taxon>
        <taxon>Poales</taxon>
        <taxon>Poaceae</taxon>
        <taxon>BOP clade</taxon>
        <taxon>Oryzoideae</taxon>
        <taxon>Oryzeae</taxon>
        <taxon>Zizaniinae</taxon>
        <taxon>Zizania</taxon>
    </lineage>
</organism>
<accession>A0A8J5S9Q2</accession>
<reference evidence="1" key="1">
    <citation type="journal article" date="2021" name="bioRxiv">
        <title>Whole Genome Assembly and Annotation of Northern Wild Rice, Zizania palustris L., Supports a Whole Genome Duplication in the Zizania Genus.</title>
        <authorList>
            <person name="Haas M."/>
            <person name="Kono T."/>
            <person name="Macchietto M."/>
            <person name="Millas R."/>
            <person name="McGilp L."/>
            <person name="Shao M."/>
            <person name="Duquette J."/>
            <person name="Hirsch C.N."/>
            <person name="Kimball J."/>
        </authorList>
    </citation>
    <scope>NUCLEOTIDE SEQUENCE</scope>
    <source>
        <tissue evidence="1">Fresh leaf tissue</tissue>
    </source>
</reference>